<keyword evidence="2" id="KW-0812">Transmembrane</keyword>
<evidence type="ECO:0000313" key="3">
    <source>
        <dbReference type="EMBL" id="CAG2007644.1"/>
    </source>
</evidence>
<reference evidence="3" key="1">
    <citation type="submission" date="2021-03" db="EMBL/GenBank/DDBJ databases">
        <authorList>
            <person name="Alouane T."/>
            <person name="Langin T."/>
            <person name="Bonhomme L."/>
        </authorList>
    </citation>
    <scope>NUCLEOTIDE SEQUENCE</scope>
    <source>
        <strain evidence="3">MDC_Fg202</strain>
    </source>
</reference>
<feature type="compositionally biased region" description="Polar residues" evidence="1">
    <location>
        <begin position="104"/>
        <end position="130"/>
    </location>
</feature>
<accession>A0A8H3JSA2</accession>
<feature type="transmembrane region" description="Helical" evidence="2">
    <location>
        <begin position="143"/>
        <end position="167"/>
    </location>
</feature>
<evidence type="ECO:0000256" key="1">
    <source>
        <dbReference type="SAM" id="MobiDB-lite"/>
    </source>
</evidence>
<organism evidence="3 4">
    <name type="scientific">Gibberella zeae</name>
    <name type="common">Wheat head blight fungus</name>
    <name type="synonym">Fusarium graminearum</name>
    <dbReference type="NCBI Taxonomy" id="5518"/>
    <lineage>
        <taxon>Eukaryota</taxon>
        <taxon>Fungi</taxon>
        <taxon>Dikarya</taxon>
        <taxon>Ascomycota</taxon>
        <taxon>Pezizomycotina</taxon>
        <taxon>Sordariomycetes</taxon>
        <taxon>Hypocreomycetidae</taxon>
        <taxon>Hypocreales</taxon>
        <taxon>Nectriaceae</taxon>
        <taxon>Fusarium</taxon>
    </lineage>
</organism>
<keyword evidence="2" id="KW-1133">Transmembrane helix</keyword>
<sequence length="465" mass="49698">MTFLVPFLPRSASVTATMPIHAEPGWSREYTLVNGKTQQFTTTIATSEVIGGTPIELTNVLNAGATVPTITSSNAGGDEQSSLSTNTYITLPSDSSLAVTEIATTSTEDASTGSTPSNELTGTSEVSETGTRGLPSKGLSDGAVAGVAIACIIAGVAIGLVAAFILFRRRLKSTNSSPGFITLESRHVEPKNEPQVNVVASTHDAELEQFLLEATPDKEIQAELRSLSELIYQHVETYYHGPQVLASSAEVAQCIVHIGYSAELSGLQAEAVAAVCLAPRTSRVGLRHVLSHTIFRRLDFNSGGDLSMLPPVIAAMAQEESTPEHADSPAISLARSKWRSLSALLLHPNPAERTPLPLSTDEAPAKAQSLANELNTFLQLFVAQDSARRQDQTNHLQDVILECTRLGYVLLSQPGDWGFVFEAKTTPKERTRRIVVCPGLERLSHNNGTRYGSPKEVAAAETMSL</sequence>
<dbReference type="Proteomes" id="UP000746612">
    <property type="component" value="Unassembled WGS sequence"/>
</dbReference>
<name>A0A8H3JSA2_GIBZA</name>
<dbReference type="EMBL" id="CAJPIJ010000189">
    <property type="protein sequence ID" value="CAG2007644.1"/>
    <property type="molecule type" value="Genomic_DNA"/>
</dbReference>
<evidence type="ECO:0000313" key="4">
    <source>
        <dbReference type="Proteomes" id="UP000746612"/>
    </source>
</evidence>
<comment type="caution">
    <text evidence="3">The sequence shown here is derived from an EMBL/GenBank/DDBJ whole genome shotgun (WGS) entry which is preliminary data.</text>
</comment>
<dbReference type="AlphaFoldDB" id="A0A8H3JSA2"/>
<keyword evidence="2" id="KW-0472">Membrane</keyword>
<evidence type="ECO:0000256" key="2">
    <source>
        <dbReference type="SAM" id="Phobius"/>
    </source>
</evidence>
<proteinExistence type="predicted"/>
<gene>
    <name evidence="3" type="ORF">MDCFG202_LOCUS545841</name>
</gene>
<feature type="region of interest" description="Disordered" evidence="1">
    <location>
        <begin position="104"/>
        <end position="137"/>
    </location>
</feature>
<protein>
    <submittedName>
        <fullName evidence="3">Uncharacterized protein</fullName>
    </submittedName>
</protein>